<feature type="region of interest" description="Disordered" evidence="1">
    <location>
        <begin position="44"/>
        <end position="71"/>
    </location>
</feature>
<feature type="domain" description="Helix-hairpin-helix DNA-binding motif class 1" evidence="3">
    <location>
        <begin position="183"/>
        <end position="202"/>
    </location>
</feature>
<dbReference type="Pfam" id="PF12836">
    <property type="entry name" value="HHH_3"/>
    <property type="match status" value="1"/>
</dbReference>
<dbReference type="SMART" id="SM00278">
    <property type="entry name" value="HhH1"/>
    <property type="match status" value="2"/>
</dbReference>
<feature type="compositionally biased region" description="Low complexity" evidence="1">
    <location>
        <begin position="150"/>
        <end position="172"/>
    </location>
</feature>
<dbReference type="Gene3D" id="1.10.150.280">
    <property type="entry name" value="AF1531-like domain"/>
    <property type="match status" value="1"/>
</dbReference>
<dbReference type="Pfam" id="PF10531">
    <property type="entry name" value="SLBB"/>
    <property type="match status" value="1"/>
</dbReference>
<dbReference type="InterPro" id="IPR004509">
    <property type="entry name" value="Competence_ComEA_HhH"/>
</dbReference>
<accession>A0A6N3EML3</accession>
<dbReference type="SUPFAM" id="SSF47781">
    <property type="entry name" value="RuvA domain 2-like"/>
    <property type="match status" value="1"/>
</dbReference>
<dbReference type="InterPro" id="IPR010994">
    <property type="entry name" value="RuvA_2-like"/>
</dbReference>
<dbReference type="InterPro" id="IPR019554">
    <property type="entry name" value="Soluble_ligand-bd"/>
</dbReference>
<protein>
    <submittedName>
        <fullName evidence="4">ComE operon protein 1</fullName>
    </submittedName>
</protein>
<sequence>MNNKGKIITFAIIILISIGGLVCKGYLSDEVYVLNEEENTSKNIEDTINKNDGAENSSSSNSNEDNKSEKDVGVKEITVYISGQVAKEGVVTLSSDKRLADAVEKLGGLTKNADTNNINLAMKLEDEKHYIIPKEGEVIQNNSDSTQVTSNKDNNNQANNSSNNVTQSNSQGSKININTADLKQLDDIPGVGEATANKILSYRDENGEFKSIEEIKNVNGIGDKKFENMKDLICVK</sequence>
<name>A0A6N3EML3_9FIRM</name>
<dbReference type="PANTHER" id="PTHR21180">
    <property type="entry name" value="ENDONUCLEASE/EXONUCLEASE/PHOSPHATASE FAMILY DOMAIN-CONTAINING PROTEIN 1"/>
    <property type="match status" value="1"/>
</dbReference>
<dbReference type="InterPro" id="IPR051675">
    <property type="entry name" value="Endo/Exo/Phosphatase_dom_1"/>
</dbReference>
<dbReference type="RefSeq" id="WP_156531135.1">
    <property type="nucleotide sequence ID" value="NZ_CACRUE010000039.1"/>
</dbReference>
<dbReference type="InterPro" id="IPR003583">
    <property type="entry name" value="Hlx-hairpin-Hlx_DNA-bd_motif"/>
</dbReference>
<evidence type="ECO:0000313" key="4">
    <source>
        <dbReference type="EMBL" id="VYU42410.1"/>
    </source>
</evidence>
<feature type="domain" description="Helix-hairpin-helix DNA-binding motif class 1" evidence="3">
    <location>
        <begin position="213"/>
        <end position="232"/>
    </location>
</feature>
<gene>
    <name evidence="4" type="primary">comEA</name>
    <name evidence="4" type="ORF">IBLFYP30_02628</name>
</gene>
<dbReference type="EMBL" id="CACRUE010000039">
    <property type="protein sequence ID" value="VYU42410.1"/>
    <property type="molecule type" value="Genomic_DNA"/>
</dbReference>
<keyword evidence="2" id="KW-0472">Membrane</keyword>
<keyword evidence="2" id="KW-0812">Transmembrane</keyword>
<dbReference type="AlphaFoldDB" id="A0A6N3EML3"/>
<feature type="compositionally biased region" description="Basic and acidic residues" evidence="1">
    <location>
        <begin position="44"/>
        <end position="53"/>
    </location>
</feature>
<dbReference type="GO" id="GO:0015627">
    <property type="term" value="C:type II protein secretion system complex"/>
    <property type="evidence" value="ECO:0007669"/>
    <property type="project" value="TreeGrafter"/>
</dbReference>
<proteinExistence type="predicted"/>
<evidence type="ECO:0000256" key="2">
    <source>
        <dbReference type="SAM" id="Phobius"/>
    </source>
</evidence>
<dbReference type="GO" id="GO:0006281">
    <property type="term" value="P:DNA repair"/>
    <property type="evidence" value="ECO:0007669"/>
    <property type="project" value="InterPro"/>
</dbReference>
<reference evidence="4" key="1">
    <citation type="submission" date="2019-11" db="EMBL/GenBank/DDBJ databases">
        <authorList>
            <person name="Feng L."/>
        </authorList>
    </citation>
    <scope>NUCLEOTIDE SEQUENCE</scope>
    <source>
        <strain evidence="4">IbartlettiiLFYP30</strain>
    </source>
</reference>
<feature type="region of interest" description="Disordered" evidence="1">
    <location>
        <begin position="142"/>
        <end position="172"/>
    </location>
</feature>
<evidence type="ECO:0000259" key="3">
    <source>
        <dbReference type="SMART" id="SM00278"/>
    </source>
</evidence>
<organism evidence="4">
    <name type="scientific">Intestinibacter bartlettii</name>
    <dbReference type="NCBI Taxonomy" id="261299"/>
    <lineage>
        <taxon>Bacteria</taxon>
        <taxon>Bacillati</taxon>
        <taxon>Bacillota</taxon>
        <taxon>Clostridia</taxon>
        <taxon>Peptostreptococcales</taxon>
        <taxon>Peptostreptococcaceae</taxon>
        <taxon>Intestinibacter</taxon>
    </lineage>
</organism>
<dbReference type="GO" id="GO:0003677">
    <property type="term" value="F:DNA binding"/>
    <property type="evidence" value="ECO:0007669"/>
    <property type="project" value="InterPro"/>
</dbReference>
<dbReference type="GO" id="GO:0015628">
    <property type="term" value="P:protein secretion by the type II secretion system"/>
    <property type="evidence" value="ECO:0007669"/>
    <property type="project" value="TreeGrafter"/>
</dbReference>
<dbReference type="PANTHER" id="PTHR21180:SF32">
    <property type="entry name" value="ENDONUCLEASE_EXONUCLEASE_PHOSPHATASE FAMILY DOMAIN-CONTAINING PROTEIN 1"/>
    <property type="match status" value="1"/>
</dbReference>
<keyword evidence="2" id="KW-1133">Transmembrane helix</keyword>
<evidence type="ECO:0000256" key="1">
    <source>
        <dbReference type="SAM" id="MobiDB-lite"/>
    </source>
</evidence>
<dbReference type="NCBIfam" id="TIGR00426">
    <property type="entry name" value="competence protein ComEA helix-hairpin-helix repeat region"/>
    <property type="match status" value="1"/>
</dbReference>
<feature type="transmembrane region" description="Helical" evidence="2">
    <location>
        <begin position="7"/>
        <end position="27"/>
    </location>
</feature>